<sequence>MCFLVSTIKARPDLNTHRQHKTACDHLKLLLSVLKKGIPLLQPMCADVILARVDDRRINATAARMHVPNLQDLSPLSDAQETTHSGIRSGGLAWNQYLPYVLPYSIITSLNVSGVAEEHFFKTRHFAGVASLRV</sequence>
<evidence type="ECO:0000313" key="2">
    <source>
        <dbReference type="Proteomes" id="UP001558613"/>
    </source>
</evidence>
<gene>
    <name evidence="1" type="ORF">QQF64_000704</name>
</gene>
<keyword evidence="2" id="KW-1185">Reference proteome</keyword>
<organism evidence="1 2">
    <name type="scientific">Cirrhinus molitorella</name>
    <name type="common">mud carp</name>
    <dbReference type="NCBI Taxonomy" id="172907"/>
    <lineage>
        <taxon>Eukaryota</taxon>
        <taxon>Metazoa</taxon>
        <taxon>Chordata</taxon>
        <taxon>Craniata</taxon>
        <taxon>Vertebrata</taxon>
        <taxon>Euteleostomi</taxon>
        <taxon>Actinopterygii</taxon>
        <taxon>Neopterygii</taxon>
        <taxon>Teleostei</taxon>
        <taxon>Ostariophysi</taxon>
        <taxon>Cypriniformes</taxon>
        <taxon>Cyprinidae</taxon>
        <taxon>Labeoninae</taxon>
        <taxon>Labeonini</taxon>
        <taxon>Cirrhinus</taxon>
    </lineage>
</organism>
<protein>
    <submittedName>
        <fullName evidence="1">Uncharacterized protein</fullName>
    </submittedName>
</protein>
<accession>A0ABR3NZD9</accession>
<comment type="caution">
    <text evidence="1">The sequence shown here is derived from an EMBL/GenBank/DDBJ whole genome shotgun (WGS) entry which is preliminary data.</text>
</comment>
<evidence type="ECO:0000313" key="1">
    <source>
        <dbReference type="EMBL" id="KAL1281901.1"/>
    </source>
</evidence>
<dbReference type="EMBL" id="JAYMGO010000001">
    <property type="protein sequence ID" value="KAL1281901.1"/>
    <property type="molecule type" value="Genomic_DNA"/>
</dbReference>
<dbReference type="Proteomes" id="UP001558613">
    <property type="component" value="Unassembled WGS sequence"/>
</dbReference>
<name>A0ABR3NZD9_9TELE</name>
<reference evidence="1 2" key="1">
    <citation type="submission" date="2023-09" db="EMBL/GenBank/DDBJ databases">
        <authorList>
            <person name="Wang M."/>
        </authorList>
    </citation>
    <scope>NUCLEOTIDE SEQUENCE [LARGE SCALE GENOMIC DNA]</scope>
    <source>
        <strain evidence="1">GT-2023</strain>
        <tissue evidence="1">Liver</tissue>
    </source>
</reference>
<proteinExistence type="predicted"/>